<dbReference type="InterPro" id="IPR004097">
    <property type="entry name" value="DHHA2"/>
</dbReference>
<dbReference type="SUPFAM" id="SSF75138">
    <property type="entry name" value="HprK N-terminal domain-like"/>
    <property type="match status" value="1"/>
</dbReference>
<dbReference type="NCBIfam" id="NF011443">
    <property type="entry name" value="PRK14869.1-5"/>
    <property type="match status" value="1"/>
</dbReference>
<dbReference type="GO" id="GO:0046872">
    <property type="term" value="F:metal ion binding"/>
    <property type="evidence" value="ECO:0007669"/>
    <property type="project" value="UniProtKB-KW"/>
</dbReference>
<feature type="domain" description="CBS" evidence="9">
    <location>
        <begin position="76"/>
        <end position="132"/>
    </location>
</feature>
<dbReference type="SUPFAM" id="SSF54631">
    <property type="entry name" value="CBS-domain pair"/>
    <property type="match status" value="1"/>
</dbReference>
<dbReference type="Gene3D" id="3.90.1640.10">
    <property type="entry name" value="inorganic pyrophosphatase (n-terminal core)"/>
    <property type="match status" value="2"/>
</dbReference>
<dbReference type="InterPro" id="IPR010766">
    <property type="entry name" value="DRTGG"/>
</dbReference>
<evidence type="ECO:0000256" key="7">
    <source>
        <dbReference type="ARBA" id="ARBA00047820"/>
    </source>
</evidence>
<accession>A0A7C4JJ76</accession>
<dbReference type="SMART" id="SM01131">
    <property type="entry name" value="DHHA2"/>
    <property type="match status" value="1"/>
</dbReference>
<dbReference type="InterPro" id="IPR046342">
    <property type="entry name" value="CBS_dom_sf"/>
</dbReference>
<dbReference type="EC" id="3.6.1.1" evidence="2"/>
<comment type="catalytic activity">
    <reaction evidence="7">
        <text>diphosphate + H2O = 2 phosphate + H(+)</text>
        <dbReference type="Rhea" id="RHEA:24576"/>
        <dbReference type="ChEBI" id="CHEBI:15377"/>
        <dbReference type="ChEBI" id="CHEBI:15378"/>
        <dbReference type="ChEBI" id="CHEBI:33019"/>
        <dbReference type="ChEBI" id="CHEBI:43474"/>
        <dbReference type="EC" id="3.6.1.1"/>
    </reaction>
</comment>
<dbReference type="PANTHER" id="PTHR12112">
    <property type="entry name" value="BNIP - RELATED"/>
    <property type="match status" value="1"/>
</dbReference>
<evidence type="ECO:0000313" key="11">
    <source>
        <dbReference type="EMBL" id="HGQ64258.1"/>
    </source>
</evidence>
<evidence type="ECO:0000256" key="3">
    <source>
        <dbReference type="ARBA" id="ARBA00022723"/>
    </source>
</evidence>
<dbReference type="PANTHER" id="PTHR12112:SF22">
    <property type="entry name" value="MANGANESE-DEPENDENT INORGANIC PYROPHOSPHATASE-RELATED"/>
    <property type="match status" value="1"/>
</dbReference>
<dbReference type="Pfam" id="PF01368">
    <property type="entry name" value="DHH"/>
    <property type="match status" value="1"/>
</dbReference>
<name>A0A7C4JJ76_9CREN</name>
<reference evidence="11" key="1">
    <citation type="journal article" date="2020" name="mSystems">
        <title>Genome- and Community-Level Interaction Insights into Carbon Utilization and Element Cycling Functions of Hydrothermarchaeota in Hydrothermal Sediment.</title>
        <authorList>
            <person name="Zhou Z."/>
            <person name="Liu Y."/>
            <person name="Xu W."/>
            <person name="Pan J."/>
            <person name="Luo Z.H."/>
            <person name="Li M."/>
        </authorList>
    </citation>
    <scope>NUCLEOTIDE SEQUENCE [LARGE SCALE GENOMIC DNA]</scope>
    <source>
        <strain evidence="11">SpSt-637</strain>
        <strain evidence="10">SpSt-667</strain>
    </source>
</reference>
<comment type="caution">
    <text evidence="11">The sequence shown here is derived from an EMBL/GenBank/DDBJ whole genome shotgun (WGS) entry which is preliminary data.</text>
</comment>
<dbReference type="EMBL" id="DTCK01000014">
    <property type="protein sequence ID" value="HGQ35590.1"/>
    <property type="molecule type" value="Genomic_DNA"/>
</dbReference>
<comment type="cofactor">
    <cofactor evidence="1">
        <name>Mn(2+)</name>
        <dbReference type="ChEBI" id="CHEBI:29035"/>
    </cofactor>
</comment>
<dbReference type="PROSITE" id="PS51371">
    <property type="entry name" value="CBS"/>
    <property type="match status" value="2"/>
</dbReference>
<dbReference type="SMART" id="SM00116">
    <property type="entry name" value="CBS"/>
    <property type="match status" value="2"/>
</dbReference>
<evidence type="ECO:0000256" key="2">
    <source>
        <dbReference type="ARBA" id="ARBA00012146"/>
    </source>
</evidence>
<dbReference type="GO" id="GO:0004427">
    <property type="term" value="F:inorganic diphosphate phosphatase activity"/>
    <property type="evidence" value="ECO:0007669"/>
    <property type="project" value="UniProtKB-EC"/>
</dbReference>
<evidence type="ECO:0000256" key="8">
    <source>
        <dbReference type="PROSITE-ProRule" id="PRU00703"/>
    </source>
</evidence>
<dbReference type="GO" id="GO:0005737">
    <property type="term" value="C:cytoplasm"/>
    <property type="evidence" value="ECO:0007669"/>
    <property type="project" value="InterPro"/>
</dbReference>
<dbReference type="EMBL" id="DTBD01000024">
    <property type="protein sequence ID" value="HGQ64258.1"/>
    <property type="molecule type" value="Genomic_DNA"/>
</dbReference>
<dbReference type="InterPro" id="IPR028979">
    <property type="entry name" value="Ser_kin/Pase_Hpr-like_N_sf"/>
</dbReference>
<evidence type="ECO:0000256" key="6">
    <source>
        <dbReference type="ARBA" id="ARBA00032535"/>
    </source>
</evidence>
<dbReference type="Pfam" id="PF02833">
    <property type="entry name" value="DHHA2"/>
    <property type="match status" value="1"/>
</dbReference>
<dbReference type="InterPro" id="IPR001667">
    <property type="entry name" value="DDH_dom"/>
</dbReference>
<dbReference type="InterPro" id="IPR038222">
    <property type="entry name" value="DHHA2_dom_sf"/>
</dbReference>
<keyword evidence="8" id="KW-0129">CBS domain</keyword>
<dbReference type="Pfam" id="PF07085">
    <property type="entry name" value="DRTGG"/>
    <property type="match status" value="1"/>
</dbReference>
<dbReference type="InterPro" id="IPR038763">
    <property type="entry name" value="DHH_sf"/>
</dbReference>
<proteinExistence type="predicted"/>
<gene>
    <name evidence="11" type="ORF">ENU08_03345</name>
    <name evidence="10" type="ORF">ENU41_02800</name>
</gene>
<dbReference type="SUPFAM" id="SSF64182">
    <property type="entry name" value="DHH phosphoesterases"/>
    <property type="match status" value="1"/>
</dbReference>
<dbReference type="Gene3D" id="3.40.1390.20">
    <property type="entry name" value="HprK N-terminal domain-like"/>
    <property type="match status" value="1"/>
</dbReference>
<protein>
    <recommendedName>
        <fullName evidence="2">inorganic diphosphatase</fullName>
        <ecNumber evidence="2">3.6.1.1</ecNumber>
    </recommendedName>
    <alternativeName>
        <fullName evidence="6">Pyrophosphate phospho-hydrolase</fullName>
    </alternativeName>
</protein>
<feature type="domain" description="CBS" evidence="9">
    <location>
        <begin position="255"/>
        <end position="311"/>
    </location>
</feature>
<keyword evidence="4 11" id="KW-0378">Hydrolase</keyword>
<sequence length="551" mass="61626">MWVGFLKVVVVGHRNPDTDAIVSSISFSYILRCLGFNATPYRVGDIQPETKAIIEKVGLGIPEVVEDVRPRARDVMTSNPVVVKVGEPVKKAIDILVARAIRSVPIVDEELKVRGLFSVESFAQSYLKEVTLLRLNLSKVPVKNFLEVSGSKLVVGSKDAELSGKVFVAAWSLKAIEDKIFNEGRDQILVVGDRVDVQLKAVESGISVLIVTGGFDVPQSVVEVAKRFNTVVIVSPYDTYTTLRLLDLSQPVEYFSEKVVSVTEDTYVKDVVDTMVSKGIRTVVVVDSLGRLKGIITRSDLVKDYRKRIALVDHNEFSQSVEGVEESIVVAVVDHHRVSGDVKTLNPIIFRVEPLGSTNTILWLMARELNLSIPKKIAEVMLYAILSDTMLLRSPTTTSIDKFVVKEMASYAEVDIEQAIDFVKSAMALNEPVDPKDVVARDLKVFEFEDIKFGIAQIFTTQPSRYLARVNEIKRVMNELAYEKNLRFLALMITDYIENRSLFFVVGDEKVFIESMNIDLSKGFAELSGVISRKSQVLPKILEYLQKYKHQ</sequence>
<evidence type="ECO:0000256" key="5">
    <source>
        <dbReference type="ARBA" id="ARBA00023211"/>
    </source>
</evidence>
<keyword evidence="3" id="KW-0479">Metal-binding</keyword>
<dbReference type="Gene3D" id="3.10.310.20">
    <property type="entry name" value="DHHA2 domain"/>
    <property type="match status" value="1"/>
</dbReference>
<evidence type="ECO:0000256" key="1">
    <source>
        <dbReference type="ARBA" id="ARBA00001936"/>
    </source>
</evidence>
<dbReference type="InterPro" id="IPR000644">
    <property type="entry name" value="CBS_dom"/>
</dbReference>
<dbReference type="Pfam" id="PF00571">
    <property type="entry name" value="CBS"/>
    <property type="match status" value="2"/>
</dbReference>
<organism evidence="11">
    <name type="scientific">Ignisphaera aggregans</name>
    <dbReference type="NCBI Taxonomy" id="334771"/>
    <lineage>
        <taxon>Archaea</taxon>
        <taxon>Thermoproteota</taxon>
        <taxon>Thermoprotei</taxon>
        <taxon>Desulfurococcales</taxon>
        <taxon>Desulfurococcaceae</taxon>
        <taxon>Ignisphaera</taxon>
    </lineage>
</organism>
<keyword evidence="5" id="KW-0464">Manganese</keyword>
<evidence type="ECO:0000256" key="4">
    <source>
        <dbReference type="ARBA" id="ARBA00022801"/>
    </source>
</evidence>
<dbReference type="AlphaFoldDB" id="A0A7C4JJ76"/>
<evidence type="ECO:0000259" key="9">
    <source>
        <dbReference type="PROSITE" id="PS51371"/>
    </source>
</evidence>
<evidence type="ECO:0000313" key="10">
    <source>
        <dbReference type="EMBL" id="HGQ35590.1"/>
    </source>
</evidence>